<evidence type="ECO:0000256" key="7">
    <source>
        <dbReference type="ARBA" id="ARBA00023180"/>
    </source>
</evidence>
<name>A0A672FF92_SALFA</name>
<keyword evidence="12" id="KW-1185">Reference proteome</keyword>
<dbReference type="AlphaFoldDB" id="A0A672FF92"/>
<comment type="subcellular location">
    <subcellularLocation>
        <location evidence="1">Membrane</location>
    </subcellularLocation>
</comment>
<evidence type="ECO:0000256" key="3">
    <source>
        <dbReference type="ARBA" id="ARBA00022729"/>
    </source>
</evidence>
<dbReference type="Ensembl" id="ENSSFAT00005004679.1">
    <property type="protein sequence ID" value="ENSSFAP00005004392.1"/>
    <property type="gene ID" value="ENSSFAG00005002922.1"/>
</dbReference>
<dbReference type="Pfam" id="PF07686">
    <property type="entry name" value="V-set"/>
    <property type="match status" value="1"/>
</dbReference>
<dbReference type="PANTHER" id="PTHR24100">
    <property type="entry name" value="BUTYROPHILIN"/>
    <property type="match status" value="1"/>
</dbReference>
<keyword evidence="5" id="KW-0472">Membrane</keyword>
<evidence type="ECO:0000256" key="8">
    <source>
        <dbReference type="ARBA" id="ARBA00023319"/>
    </source>
</evidence>
<dbReference type="Gene3D" id="2.60.40.10">
    <property type="entry name" value="Immunoglobulins"/>
    <property type="match status" value="2"/>
</dbReference>
<keyword evidence="8" id="KW-0393">Immunoglobulin domain</keyword>
<dbReference type="InterPro" id="IPR007110">
    <property type="entry name" value="Ig-like_dom"/>
</dbReference>
<dbReference type="GO" id="GO:0009897">
    <property type="term" value="C:external side of plasma membrane"/>
    <property type="evidence" value="ECO:0007669"/>
    <property type="project" value="TreeGrafter"/>
</dbReference>
<dbReference type="InterPro" id="IPR036179">
    <property type="entry name" value="Ig-like_dom_sf"/>
</dbReference>
<reference evidence="11" key="2">
    <citation type="submission" date="2025-08" db="UniProtKB">
        <authorList>
            <consortium name="Ensembl"/>
        </authorList>
    </citation>
    <scope>IDENTIFICATION</scope>
</reference>
<dbReference type="PROSITE" id="PS50835">
    <property type="entry name" value="IG_LIKE"/>
    <property type="match status" value="2"/>
</dbReference>
<accession>A0A672FF92</accession>
<keyword evidence="3" id="KW-0732">Signal</keyword>
<protein>
    <recommendedName>
        <fullName evidence="10">Ig-like domain-containing protein</fullName>
    </recommendedName>
</protein>
<feature type="domain" description="Ig-like" evidence="10">
    <location>
        <begin position="140"/>
        <end position="230"/>
    </location>
</feature>
<dbReference type="GO" id="GO:0005102">
    <property type="term" value="F:signaling receptor binding"/>
    <property type="evidence" value="ECO:0007669"/>
    <property type="project" value="TreeGrafter"/>
</dbReference>
<reference evidence="11" key="1">
    <citation type="submission" date="2019-06" db="EMBL/GenBank/DDBJ databases">
        <authorList>
            <consortium name="Wellcome Sanger Institute Data Sharing"/>
        </authorList>
    </citation>
    <scope>NUCLEOTIDE SEQUENCE [LARGE SCALE GENOMIC DNA]</scope>
</reference>
<dbReference type="GO" id="GO:0042110">
    <property type="term" value="P:T cell activation"/>
    <property type="evidence" value="ECO:0007669"/>
    <property type="project" value="UniProtKB-ARBA"/>
</dbReference>
<evidence type="ECO:0000256" key="1">
    <source>
        <dbReference type="ARBA" id="ARBA00004370"/>
    </source>
</evidence>
<dbReference type="GO" id="GO:0001817">
    <property type="term" value="P:regulation of cytokine production"/>
    <property type="evidence" value="ECO:0007669"/>
    <property type="project" value="TreeGrafter"/>
</dbReference>
<keyword evidence="4" id="KW-1133">Transmembrane helix</keyword>
<dbReference type="PANTHER" id="PTHR24100:SF151">
    <property type="entry name" value="ICOS LIGAND"/>
    <property type="match status" value="1"/>
</dbReference>
<dbReference type="SMART" id="SM00406">
    <property type="entry name" value="IGv"/>
    <property type="match status" value="1"/>
</dbReference>
<comment type="similarity">
    <text evidence="9">Belongs to the SKINT family.</text>
</comment>
<dbReference type="FunFam" id="2.60.40.10:FF:000088">
    <property type="entry name" value="Butyrophilin subfamily 1 member A1"/>
    <property type="match status" value="1"/>
</dbReference>
<sequence length="291" mass="31531">RMFCSLLLTVVDAGHSQLGPFGLRPVLATLGADVVLSCQLEPAADVTESTMEWSRSDLSPRFVHLRRDGMEFLVNQHPLYVGRTYLSPGRLKQGDLSLRLSSVRLSDQGTYRCDSGFRDDQSLLNQRTDSVCAPPAGGAPATVAVSAEAGQSRGGVLLGCESAGWYPEPELLWLDAEGKPVSAGPSQTHRGPDGLYAISSRVTVEKRTSNTLSCRVQQSNISQSRTAEFSFKGEAASRQLGDHLETIFCSSVSFQWRSRRIRPARLLGSLPSWSWLLPSSFGFHVSSAGGS</sequence>
<dbReference type="GO" id="GO:1903037">
    <property type="term" value="P:regulation of leukocyte cell-cell adhesion"/>
    <property type="evidence" value="ECO:0007669"/>
    <property type="project" value="UniProtKB-ARBA"/>
</dbReference>
<dbReference type="OMA" id="IQCESAG"/>
<feature type="domain" description="Ig-like" evidence="10">
    <location>
        <begin position="20"/>
        <end position="113"/>
    </location>
</feature>
<dbReference type="InterPro" id="IPR053896">
    <property type="entry name" value="BTN3A2-like_Ig-C"/>
</dbReference>
<dbReference type="InterPro" id="IPR013106">
    <property type="entry name" value="Ig_V-set"/>
</dbReference>
<dbReference type="InParanoid" id="A0A672FF92"/>
<keyword evidence="7" id="KW-0325">Glycoprotein</keyword>
<dbReference type="GO" id="GO:0050852">
    <property type="term" value="P:T cell receptor signaling pathway"/>
    <property type="evidence" value="ECO:0007669"/>
    <property type="project" value="TreeGrafter"/>
</dbReference>
<evidence type="ECO:0000256" key="4">
    <source>
        <dbReference type="ARBA" id="ARBA00022989"/>
    </source>
</evidence>
<keyword evidence="2" id="KW-0812">Transmembrane</keyword>
<organism evidence="11 12">
    <name type="scientific">Salarias fasciatus</name>
    <name type="common">Jewelled blenny</name>
    <name type="synonym">Blennius fasciatus</name>
    <dbReference type="NCBI Taxonomy" id="181472"/>
    <lineage>
        <taxon>Eukaryota</taxon>
        <taxon>Metazoa</taxon>
        <taxon>Chordata</taxon>
        <taxon>Craniata</taxon>
        <taxon>Vertebrata</taxon>
        <taxon>Euteleostomi</taxon>
        <taxon>Actinopterygii</taxon>
        <taxon>Neopterygii</taxon>
        <taxon>Teleostei</taxon>
        <taxon>Neoteleostei</taxon>
        <taxon>Acanthomorphata</taxon>
        <taxon>Ovalentaria</taxon>
        <taxon>Blenniimorphae</taxon>
        <taxon>Blenniiformes</taxon>
        <taxon>Blennioidei</taxon>
        <taxon>Blenniidae</taxon>
        <taxon>Salariinae</taxon>
        <taxon>Salarias</taxon>
    </lineage>
</organism>
<evidence type="ECO:0000256" key="5">
    <source>
        <dbReference type="ARBA" id="ARBA00023136"/>
    </source>
</evidence>
<evidence type="ECO:0000256" key="2">
    <source>
        <dbReference type="ARBA" id="ARBA00022692"/>
    </source>
</evidence>
<evidence type="ECO:0000313" key="11">
    <source>
        <dbReference type="Ensembl" id="ENSSFAP00005004392.1"/>
    </source>
</evidence>
<evidence type="ECO:0000259" key="10">
    <source>
        <dbReference type="PROSITE" id="PS50835"/>
    </source>
</evidence>
<dbReference type="GO" id="GO:0050863">
    <property type="term" value="P:regulation of T cell activation"/>
    <property type="evidence" value="ECO:0007669"/>
    <property type="project" value="UniProtKB-ARBA"/>
</dbReference>
<dbReference type="FunFam" id="2.60.40.10:FF:000142">
    <property type="entry name" value="V-set domain-containing T-cell activation inhibitor 1"/>
    <property type="match status" value="1"/>
</dbReference>
<dbReference type="Proteomes" id="UP000472267">
    <property type="component" value="Chromosome 6"/>
</dbReference>
<dbReference type="InterPro" id="IPR050504">
    <property type="entry name" value="IgSF_BTN/MOG"/>
</dbReference>
<dbReference type="InterPro" id="IPR003599">
    <property type="entry name" value="Ig_sub"/>
</dbReference>
<evidence type="ECO:0000313" key="12">
    <source>
        <dbReference type="Proteomes" id="UP000472267"/>
    </source>
</evidence>
<dbReference type="Pfam" id="PF22705">
    <property type="entry name" value="C2-set_3"/>
    <property type="match status" value="1"/>
</dbReference>
<evidence type="ECO:0000256" key="9">
    <source>
        <dbReference type="ARBA" id="ARBA00038221"/>
    </source>
</evidence>
<reference evidence="11" key="3">
    <citation type="submission" date="2025-09" db="UniProtKB">
        <authorList>
            <consortium name="Ensembl"/>
        </authorList>
    </citation>
    <scope>IDENTIFICATION</scope>
</reference>
<dbReference type="SMART" id="SM00409">
    <property type="entry name" value="IG"/>
    <property type="match status" value="1"/>
</dbReference>
<evidence type="ECO:0000256" key="6">
    <source>
        <dbReference type="ARBA" id="ARBA00023157"/>
    </source>
</evidence>
<dbReference type="SUPFAM" id="SSF48726">
    <property type="entry name" value="Immunoglobulin"/>
    <property type="match status" value="2"/>
</dbReference>
<proteinExistence type="inferred from homology"/>
<dbReference type="InterPro" id="IPR013783">
    <property type="entry name" value="Ig-like_fold"/>
</dbReference>
<keyword evidence="6" id="KW-1015">Disulfide bond</keyword>